<proteinExistence type="predicted"/>
<sequence>MARGAAQASLSRAAVEWMANTTHGVDEILLSTLQVSEALDMPGRFTSECMKKGNMTAFVTRLDVWEHEQSKLCFSKRFRHRVCIFGIEDFHWLSQQIQLMANKSCVRRVGCDITTMKEDD</sequence>
<dbReference type="Proteomes" id="UP000054047">
    <property type="component" value="Unassembled WGS sequence"/>
</dbReference>
<keyword evidence="2" id="KW-1185">Reference proteome</keyword>
<dbReference type="PANTHER" id="PTHR46671:SF7">
    <property type="entry name" value="CORE-2_I-BRANCHING ENZYME"/>
    <property type="match status" value="1"/>
</dbReference>
<dbReference type="OrthoDB" id="2019572at2759"/>
<dbReference type="EMBL" id="KN737129">
    <property type="protein sequence ID" value="KIH55559.1"/>
    <property type="molecule type" value="Genomic_DNA"/>
</dbReference>
<name>A0A0C2G9K3_9BILA</name>
<dbReference type="AlphaFoldDB" id="A0A0C2G9K3"/>
<accession>A0A0C2G9K3</accession>
<evidence type="ECO:0000313" key="1">
    <source>
        <dbReference type="EMBL" id="KIH55559.1"/>
    </source>
</evidence>
<gene>
    <name evidence="1" type="ORF">ANCDUO_14282</name>
</gene>
<reference evidence="1 2" key="1">
    <citation type="submission" date="2013-12" db="EMBL/GenBank/DDBJ databases">
        <title>Draft genome of the parsitic nematode Ancylostoma duodenale.</title>
        <authorList>
            <person name="Mitreva M."/>
        </authorList>
    </citation>
    <scope>NUCLEOTIDE SEQUENCE [LARGE SCALE GENOMIC DNA]</scope>
    <source>
        <strain evidence="1 2">Zhejiang</strain>
    </source>
</reference>
<organism evidence="1 2">
    <name type="scientific">Ancylostoma duodenale</name>
    <dbReference type="NCBI Taxonomy" id="51022"/>
    <lineage>
        <taxon>Eukaryota</taxon>
        <taxon>Metazoa</taxon>
        <taxon>Ecdysozoa</taxon>
        <taxon>Nematoda</taxon>
        <taxon>Chromadorea</taxon>
        <taxon>Rhabditida</taxon>
        <taxon>Rhabditina</taxon>
        <taxon>Rhabditomorpha</taxon>
        <taxon>Strongyloidea</taxon>
        <taxon>Ancylostomatidae</taxon>
        <taxon>Ancylostomatinae</taxon>
        <taxon>Ancylostoma</taxon>
    </lineage>
</organism>
<protein>
    <submittedName>
        <fullName evidence="1">Uncharacterized protein</fullName>
    </submittedName>
</protein>
<dbReference type="PANTHER" id="PTHR46671">
    <property type="entry name" value="PROTEIN CBG11221"/>
    <property type="match status" value="1"/>
</dbReference>
<evidence type="ECO:0000313" key="2">
    <source>
        <dbReference type="Proteomes" id="UP000054047"/>
    </source>
</evidence>